<evidence type="ECO:0000313" key="6">
    <source>
        <dbReference type="Proteomes" id="UP001597187"/>
    </source>
</evidence>
<reference evidence="5 6" key="1">
    <citation type="journal article" date="2019" name="Int. J. Syst. Evol. Microbiol.">
        <title>The Global Catalogue of Microorganisms (GCM) 10K type strain sequencing project: providing services to taxonomists for standard genome sequencing and annotation.</title>
        <authorList>
            <consortium name="The Broad Institute Genomics Platform"/>
            <consortium name="The Broad Institute Genome Sequencing Center for Infectious Disease"/>
            <person name="Wu L."/>
            <person name="Ma J."/>
        </authorList>
    </citation>
    <scope>NUCLEOTIDE SEQUENCE [LARGE SCALE GENOMIC DNA]</scope>
    <source>
        <strain evidence="5 6">CGMCC 1.12563</strain>
    </source>
</reference>
<dbReference type="Gene3D" id="3.40.50.150">
    <property type="entry name" value="Vaccinia Virus protein VP39"/>
    <property type="match status" value="1"/>
</dbReference>
<dbReference type="RefSeq" id="WP_250871928.1">
    <property type="nucleotide sequence ID" value="NZ_JALXFV010000002.1"/>
</dbReference>
<dbReference type="Pfam" id="PF13649">
    <property type="entry name" value="Methyltransf_25"/>
    <property type="match status" value="1"/>
</dbReference>
<keyword evidence="6" id="KW-1185">Reference proteome</keyword>
<dbReference type="EC" id="2.1.1.222" evidence="5"/>
<accession>A0ABD6AQZ9</accession>
<dbReference type="PANTHER" id="PTHR43464">
    <property type="entry name" value="METHYLTRANSFERASE"/>
    <property type="match status" value="1"/>
</dbReference>
<dbReference type="GO" id="GO:0102208">
    <property type="term" value="F:2-polyprenyl-6-hydroxyphenol methylase activity"/>
    <property type="evidence" value="ECO:0007669"/>
    <property type="project" value="UniProtKB-EC"/>
</dbReference>
<evidence type="ECO:0000256" key="1">
    <source>
        <dbReference type="ARBA" id="ARBA00022603"/>
    </source>
</evidence>
<keyword evidence="1 5" id="KW-0489">Methyltransferase</keyword>
<evidence type="ECO:0000259" key="4">
    <source>
        <dbReference type="Pfam" id="PF13649"/>
    </source>
</evidence>
<dbReference type="EC" id="2.1.1.64" evidence="5"/>
<dbReference type="InterPro" id="IPR029063">
    <property type="entry name" value="SAM-dependent_MTases_sf"/>
</dbReference>
<dbReference type="GO" id="GO:0061542">
    <property type="term" value="F:3-demethylubiquinol 3-O-methyltransferase activity"/>
    <property type="evidence" value="ECO:0007669"/>
    <property type="project" value="UniProtKB-EC"/>
</dbReference>
<dbReference type="GO" id="GO:0032259">
    <property type="term" value="P:methylation"/>
    <property type="evidence" value="ECO:0007669"/>
    <property type="project" value="UniProtKB-KW"/>
</dbReference>
<dbReference type="AlphaFoldDB" id="A0ABD6AQZ9"/>
<keyword evidence="2 5" id="KW-0808">Transferase</keyword>
<dbReference type="SUPFAM" id="SSF53335">
    <property type="entry name" value="S-adenosyl-L-methionine-dependent methyltransferases"/>
    <property type="match status" value="1"/>
</dbReference>
<proteinExistence type="predicted"/>
<evidence type="ECO:0000313" key="5">
    <source>
        <dbReference type="EMBL" id="MFD1511945.1"/>
    </source>
</evidence>
<dbReference type="Proteomes" id="UP001597187">
    <property type="component" value="Unassembled WGS sequence"/>
</dbReference>
<gene>
    <name evidence="5" type="ORF">ACFSBT_01460</name>
</gene>
<dbReference type="EMBL" id="JBHUDC010000002">
    <property type="protein sequence ID" value="MFD1511945.1"/>
    <property type="molecule type" value="Genomic_DNA"/>
</dbReference>
<protein>
    <submittedName>
        <fullName evidence="5">Class I SAM-dependent methyltransferase</fullName>
        <ecNumber evidence="5">2.1.1.222</ecNumber>
        <ecNumber evidence="5">2.1.1.64</ecNumber>
    </submittedName>
</protein>
<evidence type="ECO:0000256" key="3">
    <source>
        <dbReference type="ARBA" id="ARBA00022691"/>
    </source>
</evidence>
<keyword evidence="3" id="KW-0949">S-adenosyl-L-methionine</keyword>
<comment type="caution">
    <text evidence="5">The sequence shown here is derived from an EMBL/GenBank/DDBJ whole genome shotgun (WGS) entry which is preliminary data.</text>
</comment>
<evidence type="ECO:0000256" key="2">
    <source>
        <dbReference type="ARBA" id="ARBA00022679"/>
    </source>
</evidence>
<dbReference type="CDD" id="cd02440">
    <property type="entry name" value="AdoMet_MTases"/>
    <property type="match status" value="1"/>
</dbReference>
<dbReference type="InterPro" id="IPR041698">
    <property type="entry name" value="Methyltransf_25"/>
</dbReference>
<name>A0ABD6AQZ9_9EURY</name>
<organism evidence="5 6">
    <name type="scientific">Halomarina rubra</name>
    <dbReference type="NCBI Taxonomy" id="2071873"/>
    <lineage>
        <taxon>Archaea</taxon>
        <taxon>Methanobacteriati</taxon>
        <taxon>Methanobacteriota</taxon>
        <taxon>Stenosarchaea group</taxon>
        <taxon>Halobacteria</taxon>
        <taxon>Halobacteriales</taxon>
        <taxon>Natronomonadaceae</taxon>
        <taxon>Halomarina</taxon>
    </lineage>
</organism>
<sequence>MTSTTPTVDYAADWFDRFAHPIDDERTAREAAFVDSVVPAECRLLDCCCGTGRHAHALAERCHTVVGFDRSPVALTTARAGASDARFVRGDVRALPFPERSFDAAVCLWQSFGYFDAPTNRAVLAALARRLRPAGRLVLDVYHREFFEAHTGTRTFQIDGVGVTETKTMAGDRLSVRLEYDDDAPDDRFEWQLFAPDDLRTLADDVGLRTVDACSDFDEAESPTPETPRMQFVFEREC</sequence>
<feature type="domain" description="Methyltransferase" evidence="4">
    <location>
        <begin position="45"/>
        <end position="135"/>
    </location>
</feature>
<dbReference type="PANTHER" id="PTHR43464:SF19">
    <property type="entry name" value="UBIQUINONE BIOSYNTHESIS O-METHYLTRANSFERASE, MITOCHONDRIAL"/>
    <property type="match status" value="1"/>
</dbReference>